<keyword evidence="17 19" id="KW-0511">Multifunctional enzyme</keyword>
<dbReference type="CDD" id="cd22318">
    <property type="entry name" value="DNA2_N-like"/>
    <property type="match status" value="1"/>
</dbReference>
<dbReference type="GO" id="GO:0033567">
    <property type="term" value="P:DNA replication, Okazaki fragment processing"/>
    <property type="evidence" value="ECO:0007669"/>
    <property type="project" value="UniProtKB-UniRule"/>
</dbReference>
<accession>A0A182SHY1</accession>
<dbReference type="Pfam" id="PF13086">
    <property type="entry name" value="AAA_11"/>
    <property type="match status" value="2"/>
</dbReference>
<dbReference type="InterPro" id="IPR011604">
    <property type="entry name" value="PDDEXK-like_dom_sf"/>
</dbReference>
<dbReference type="EnsemblMetazoa" id="AMAM007165-RA">
    <property type="protein sequence ID" value="AMAM007165-PA"/>
    <property type="gene ID" value="AMAM007165"/>
</dbReference>
<feature type="domain" description="DNA2/NAM7 helicase helicase" evidence="21">
    <location>
        <begin position="582"/>
        <end position="648"/>
    </location>
</feature>
<dbReference type="GO" id="GO:0017116">
    <property type="term" value="F:single-stranded DNA helicase activity"/>
    <property type="evidence" value="ECO:0007669"/>
    <property type="project" value="UniProtKB-UniRule"/>
</dbReference>
<dbReference type="InterPro" id="IPR047187">
    <property type="entry name" value="SF1_C_Upf1"/>
</dbReference>
<dbReference type="CDD" id="cd18808">
    <property type="entry name" value="SF1_C_Upf1"/>
    <property type="match status" value="1"/>
</dbReference>
<evidence type="ECO:0000259" key="20">
    <source>
        <dbReference type="Pfam" id="PF08696"/>
    </source>
</evidence>
<dbReference type="InterPro" id="IPR041679">
    <property type="entry name" value="DNA2/NAM7-like_C"/>
</dbReference>
<dbReference type="EC" id="3.6.4.12" evidence="19"/>
<dbReference type="PANTHER" id="PTHR10887:SF433">
    <property type="entry name" value="DNA REPLICATION ATP-DEPENDENT HELICASE_NUCLEASE DNA2"/>
    <property type="match status" value="1"/>
</dbReference>
<dbReference type="CDD" id="cd18041">
    <property type="entry name" value="DEXXQc_DNA2"/>
    <property type="match status" value="1"/>
</dbReference>
<dbReference type="Proteomes" id="UP000075901">
    <property type="component" value="Unassembled WGS sequence"/>
</dbReference>
<keyword evidence="10 19" id="KW-0347">Helicase</keyword>
<evidence type="ECO:0000256" key="3">
    <source>
        <dbReference type="ARBA" id="ARBA00022485"/>
    </source>
</evidence>
<keyword evidence="5 19" id="KW-0540">Nuclease</keyword>
<feature type="domain" description="DNA replication factor Dna2 N-terminal" evidence="20">
    <location>
        <begin position="1"/>
        <end position="119"/>
    </location>
</feature>
<keyword evidence="7 19" id="KW-0547">Nucleotide-binding</keyword>
<evidence type="ECO:0000313" key="24">
    <source>
        <dbReference type="Proteomes" id="UP000075901"/>
    </source>
</evidence>
<keyword evidence="6 19" id="KW-0479">Metal-binding</keyword>
<organism evidence="23 24">
    <name type="scientific">Anopheles maculatus</name>
    <dbReference type="NCBI Taxonomy" id="74869"/>
    <lineage>
        <taxon>Eukaryota</taxon>
        <taxon>Metazoa</taxon>
        <taxon>Ecdysozoa</taxon>
        <taxon>Arthropoda</taxon>
        <taxon>Hexapoda</taxon>
        <taxon>Insecta</taxon>
        <taxon>Pterygota</taxon>
        <taxon>Neoptera</taxon>
        <taxon>Endopterygota</taxon>
        <taxon>Diptera</taxon>
        <taxon>Nematocera</taxon>
        <taxon>Culicoidea</taxon>
        <taxon>Culicidae</taxon>
        <taxon>Anophelinae</taxon>
        <taxon>Anopheles</taxon>
        <taxon>Anopheles maculatus group</taxon>
    </lineage>
</organism>
<dbReference type="AlphaFoldDB" id="A0A182SHY1"/>
<proteinExistence type="inferred from homology"/>
<evidence type="ECO:0000256" key="7">
    <source>
        <dbReference type="ARBA" id="ARBA00022741"/>
    </source>
</evidence>
<dbReference type="GO" id="GO:0005737">
    <property type="term" value="C:cytoplasm"/>
    <property type="evidence" value="ECO:0007669"/>
    <property type="project" value="TreeGrafter"/>
</dbReference>
<evidence type="ECO:0000256" key="1">
    <source>
        <dbReference type="ARBA" id="ARBA00001966"/>
    </source>
</evidence>
<keyword evidence="14 19" id="KW-0238">DNA-binding</keyword>
<evidence type="ECO:0000256" key="12">
    <source>
        <dbReference type="ARBA" id="ARBA00023004"/>
    </source>
</evidence>
<feature type="domain" description="DNA2/NAM7 helicase-like C-terminal" evidence="22">
    <location>
        <begin position="657"/>
        <end position="924"/>
    </location>
</feature>
<comment type="subcellular location">
    <subcellularLocation>
        <location evidence="19">Nucleus</location>
    </subcellularLocation>
    <subcellularLocation>
        <location evidence="19">Chromosome</location>
    </subcellularLocation>
</comment>
<evidence type="ECO:0000256" key="16">
    <source>
        <dbReference type="ARBA" id="ARBA00023242"/>
    </source>
</evidence>
<dbReference type="GO" id="GO:0003677">
    <property type="term" value="F:DNA binding"/>
    <property type="evidence" value="ECO:0007669"/>
    <property type="project" value="UniProtKB-UniRule"/>
</dbReference>
<dbReference type="InterPro" id="IPR045055">
    <property type="entry name" value="DNA2/NAM7-like"/>
</dbReference>
<dbReference type="InterPro" id="IPR041677">
    <property type="entry name" value="DNA2/NAM7_AAA_11"/>
</dbReference>
<evidence type="ECO:0000313" key="23">
    <source>
        <dbReference type="EnsemblMetazoa" id="AMAM007165-PA"/>
    </source>
</evidence>
<dbReference type="GO" id="GO:0016887">
    <property type="term" value="F:ATP hydrolysis activity"/>
    <property type="evidence" value="ECO:0007669"/>
    <property type="project" value="RHEA"/>
</dbReference>
<keyword evidence="8 19" id="KW-0227">DNA damage</keyword>
<dbReference type="VEuPathDB" id="VectorBase:AMAM007165"/>
<evidence type="ECO:0000256" key="15">
    <source>
        <dbReference type="ARBA" id="ARBA00023204"/>
    </source>
</evidence>
<evidence type="ECO:0000256" key="9">
    <source>
        <dbReference type="ARBA" id="ARBA00022801"/>
    </source>
</evidence>
<keyword evidence="16 19" id="KW-0539">Nucleus</keyword>
<comment type="function">
    <text evidence="19">Key enzyme involved in DNA replication and DNA repair. Involved in Okazaki fragments processing by cleaving long flaps that escape FEN1: flaps that are longer than 27 nucleotides are coated by replication protein A complex (RPA), leading to recruit DNA2 which cleaves the flap until it is too short to bind RPA and becomes a substrate for FEN1. Also involved in 5'-end resection of DNA during double-strand break (DSB) repair by mediating the cleavage of 5'-ssDNA.</text>
</comment>
<dbReference type="InterPro" id="IPR027417">
    <property type="entry name" value="P-loop_NTPase"/>
</dbReference>
<dbReference type="InterPro" id="IPR026851">
    <property type="entry name" value="Dna2/JHS1_DEXXQ-box"/>
</dbReference>
<feature type="domain" description="DNA2/NAM7 helicase helicase" evidence="21">
    <location>
        <begin position="477"/>
        <end position="567"/>
    </location>
</feature>
<reference evidence="23" key="2">
    <citation type="submission" date="2020-05" db="UniProtKB">
        <authorList>
            <consortium name="EnsemblMetazoa"/>
        </authorList>
    </citation>
    <scope>IDENTIFICATION</scope>
    <source>
        <strain evidence="23">maculatus3</strain>
    </source>
</reference>
<dbReference type="GO" id="GO:0005524">
    <property type="term" value="F:ATP binding"/>
    <property type="evidence" value="ECO:0007669"/>
    <property type="project" value="UniProtKB-UniRule"/>
</dbReference>
<dbReference type="GO" id="GO:0017108">
    <property type="term" value="F:5'-flap endonuclease activity"/>
    <property type="evidence" value="ECO:0007669"/>
    <property type="project" value="UniProtKB-UniRule"/>
</dbReference>
<dbReference type="GO" id="GO:0005634">
    <property type="term" value="C:nucleus"/>
    <property type="evidence" value="ECO:0007669"/>
    <property type="project" value="UniProtKB-SubCell"/>
</dbReference>
<comment type="cofactor">
    <cofactor evidence="1">
        <name>[4Fe-4S] cluster</name>
        <dbReference type="ChEBI" id="CHEBI:49883"/>
    </cofactor>
</comment>
<comment type="similarity">
    <text evidence="2 19">Belongs to the DNA2/NAM7 helicase family.</text>
</comment>
<evidence type="ECO:0000256" key="14">
    <source>
        <dbReference type="ARBA" id="ARBA00023125"/>
    </source>
</evidence>
<evidence type="ECO:0000256" key="6">
    <source>
        <dbReference type="ARBA" id="ARBA00022723"/>
    </source>
</evidence>
<dbReference type="InterPro" id="IPR014808">
    <property type="entry name" value="DNA_replication_fac_Dna2_N"/>
</dbReference>
<dbReference type="Gene3D" id="3.90.320.10">
    <property type="match status" value="1"/>
</dbReference>
<dbReference type="PANTHER" id="PTHR10887">
    <property type="entry name" value="DNA2/NAM7 HELICASE FAMILY"/>
    <property type="match status" value="1"/>
</dbReference>
<evidence type="ECO:0000256" key="2">
    <source>
        <dbReference type="ARBA" id="ARBA00007913"/>
    </source>
</evidence>
<evidence type="ECO:0000256" key="11">
    <source>
        <dbReference type="ARBA" id="ARBA00022840"/>
    </source>
</evidence>
<evidence type="ECO:0000256" key="13">
    <source>
        <dbReference type="ARBA" id="ARBA00023014"/>
    </source>
</evidence>
<evidence type="ECO:0000256" key="8">
    <source>
        <dbReference type="ARBA" id="ARBA00022763"/>
    </source>
</evidence>
<dbReference type="EC" id="3.1.-.-" evidence="19"/>
<keyword evidence="13 19" id="KW-0411">Iron-sulfur</keyword>
<dbReference type="Pfam" id="PF08696">
    <property type="entry name" value="Dna2"/>
    <property type="match status" value="1"/>
</dbReference>
<evidence type="ECO:0000256" key="4">
    <source>
        <dbReference type="ARBA" id="ARBA00022705"/>
    </source>
</evidence>
<evidence type="ECO:0000259" key="22">
    <source>
        <dbReference type="Pfam" id="PF13087"/>
    </source>
</evidence>
<dbReference type="GO" id="GO:0051539">
    <property type="term" value="F:4 iron, 4 sulfur cluster binding"/>
    <property type="evidence" value="ECO:0007669"/>
    <property type="project" value="UniProtKB-UniRule"/>
</dbReference>
<sequence length="971" mass="108641">MVIGTLAHCIFQRCIADKYCKTMKDVETIAEDVMKSRKIISSLYAMKLSVQEAFGLVEPYLKQINIFLNQHLHRTVPCKPLSFTNGADLVQIAEINDIEENIWCHQLGIKGRIDATVSVVCDKANKSYETMPLELKTGRASHSFEHLGQLALYEMMMELVGHKVSAGLLLYLREGKCSRVVSNRNMRRDLIMLRNEISRFLSTWMIANVADNHTTSREEALLPMKPKLPAPINHERACAKCPYSSVCVALAKREHEIPTNHGFSLIAEEACGHLRNSDIDYFVRWTGLIYLEAQDSAKSHMARNIWSSTPQERFENGSCMIELTLLSPVHAVDEVYFHTFTFDRHSLILDAEQNEGRRDTLLQSCAIFQVGEYVICSTTKRIAVAAGHIISFAGNELVVAFERDLSVNYSGEQFILDQHGFSSRSSVFDLSNLAMLLYNDDAVARYRRIIIDRELPTFSEGILCKSMIPNAKEILKNLNRDQKQAALKAAATESYCLLKGLPGTGKTQTIVGLIRLLSLLGKSVLLTSNTHSAVDNILKRLISFKELSFIRLGALDRIDPSIRSYAEPILAENCTSPEQLNELYGKFQIVAVTCHGTGHALLAQRLFDYCIVDEATQVFQPSIIRPLLRCKKFLLVGDPEQLPPVVKSAKARSLGAAESLFHRLDQEGSFCVLPTQYRMNRVLTKLANDFTYDGKLVCGNDIIANATLKLPNLQTVRRIYEVERWLMKTISNQIDLSAVVVDTGNTHQLNLTHQKLDDRSSNNSDRATKSHMKCTNIMEVALVVYVCKALLKAGVKHESIGIIAPFRAQVDLIRKEILKLSNNEKSSGSETTVHSSHDNVYASDDKTLANDSCAIEVNTVDQYQGKDKKIIIFACTKSFSLFAASEKNCAATTASAAEGEILNDKRRLTVAITRAQEKFILIGDLATLDSSYSTFQKLFSVMNKVSIVHIQDKKDGFEWANVMESLTSLPE</sequence>
<dbReference type="GO" id="GO:0006281">
    <property type="term" value="P:DNA repair"/>
    <property type="evidence" value="ECO:0007669"/>
    <property type="project" value="UniProtKB-KW"/>
</dbReference>
<comment type="catalytic activity">
    <reaction evidence="18 19">
        <text>ATP + H2O = ADP + phosphate + H(+)</text>
        <dbReference type="Rhea" id="RHEA:13065"/>
        <dbReference type="ChEBI" id="CHEBI:15377"/>
        <dbReference type="ChEBI" id="CHEBI:15378"/>
        <dbReference type="ChEBI" id="CHEBI:30616"/>
        <dbReference type="ChEBI" id="CHEBI:43474"/>
        <dbReference type="ChEBI" id="CHEBI:456216"/>
        <dbReference type="EC" id="3.6.4.12"/>
    </reaction>
</comment>
<evidence type="ECO:0000256" key="19">
    <source>
        <dbReference type="RuleBase" id="RU367041"/>
    </source>
</evidence>
<keyword evidence="12 19" id="KW-0408">Iron</keyword>
<keyword evidence="24" id="KW-1185">Reference proteome</keyword>
<evidence type="ECO:0000256" key="17">
    <source>
        <dbReference type="ARBA" id="ARBA00023268"/>
    </source>
</evidence>
<keyword evidence="15 19" id="KW-0234">DNA repair</keyword>
<dbReference type="GO" id="GO:0046872">
    <property type="term" value="F:metal ion binding"/>
    <property type="evidence" value="ECO:0007669"/>
    <property type="project" value="UniProtKB-UniRule"/>
</dbReference>
<keyword evidence="11 19" id="KW-0067">ATP-binding</keyword>
<evidence type="ECO:0000256" key="5">
    <source>
        <dbReference type="ARBA" id="ARBA00022722"/>
    </source>
</evidence>
<keyword evidence="3 19" id="KW-0004">4Fe-4S</keyword>
<evidence type="ECO:0000256" key="18">
    <source>
        <dbReference type="ARBA" id="ARBA00047995"/>
    </source>
</evidence>
<dbReference type="GO" id="GO:0071932">
    <property type="term" value="P:replication fork reversal"/>
    <property type="evidence" value="ECO:0007669"/>
    <property type="project" value="TreeGrafter"/>
</dbReference>
<name>A0A182SHY1_9DIPT</name>
<dbReference type="SUPFAM" id="SSF52540">
    <property type="entry name" value="P-loop containing nucleoside triphosphate hydrolases"/>
    <property type="match status" value="1"/>
</dbReference>
<keyword evidence="9 19" id="KW-0378">Hydrolase</keyword>
<reference evidence="24" key="1">
    <citation type="submission" date="2013-09" db="EMBL/GenBank/DDBJ databases">
        <title>The Genome Sequence of Anopheles maculatus species B.</title>
        <authorList>
            <consortium name="The Broad Institute Genomics Platform"/>
            <person name="Neafsey D.E."/>
            <person name="Besansky N."/>
            <person name="Howell P."/>
            <person name="Walton C."/>
            <person name="Young S.K."/>
            <person name="Zeng Q."/>
            <person name="Gargeya S."/>
            <person name="Fitzgerald M."/>
            <person name="Haas B."/>
            <person name="Abouelleil A."/>
            <person name="Allen A.W."/>
            <person name="Alvarado L."/>
            <person name="Arachchi H.M."/>
            <person name="Berlin A.M."/>
            <person name="Chapman S.B."/>
            <person name="Gainer-Dewar J."/>
            <person name="Goldberg J."/>
            <person name="Griggs A."/>
            <person name="Gujja S."/>
            <person name="Hansen M."/>
            <person name="Howarth C."/>
            <person name="Imamovic A."/>
            <person name="Ireland A."/>
            <person name="Larimer J."/>
            <person name="McCowan C."/>
            <person name="Murphy C."/>
            <person name="Pearson M."/>
            <person name="Poon T.W."/>
            <person name="Priest M."/>
            <person name="Roberts A."/>
            <person name="Saif S."/>
            <person name="Shea T."/>
            <person name="Sisk P."/>
            <person name="Sykes S."/>
            <person name="Wortman J."/>
            <person name="Nusbaum C."/>
            <person name="Birren B."/>
        </authorList>
    </citation>
    <scope>NUCLEOTIDE SEQUENCE [LARGE SCALE GENOMIC DNA]</scope>
    <source>
        <strain evidence="24">maculatus3</strain>
    </source>
</reference>
<evidence type="ECO:0000256" key="10">
    <source>
        <dbReference type="ARBA" id="ARBA00022806"/>
    </source>
</evidence>
<dbReference type="GO" id="GO:0005694">
    <property type="term" value="C:chromosome"/>
    <property type="evidence" value="ECO:0007669"/>
    <property type="project" value="UniProtKB-SubCell"/>
</dbReference>
<protein>
    <recommendedName>
        <fullName evidence="19">DNA replication ATP-dependent helicase/nuclease</fullName>
        <ecNumber evidence="19">3.1.-.-</ecNumber>
        <ecNumber evidence="19">3.6.4.12</ecNumber>
    </recommendedName>
</protein>
<keyword evidence="4 19" id="KW-0235">DNA replication</keyword>
<dbReference type="Pfam" id="PF13087">
    <property type="entry name" value="AAA_12"/>
    <property type="match status" value="1"/>
</dbReference>
<keyword evidence="19" id="KW-0158">Chromosome</keyword>
<evidence type="ECO:0000259" key="21">
    <source>
        <dbReference type="Pfam" id="PF13086"/>
    </source>
</evidence>
<dbReference type="Gene3D" id="3.40.50.300">
    <property type="entry name" value="P-loop containing nucleotide triphosphate hydrolases"/>
    <property type="match status" value="2"/>
</dbReference>